<sequence length="86" mass="10450">IYRNTHKKRVRHRLMTHPHLTIERKAYLYIVSTICFKLSFFNFCFDCQHVTFDLISQQSVNNVANKEEKLWWLYFLIQKGLETKIG</sequence>
<gene>
    <name evidence="1" type="ORF">DW026_11465</name>
</gene>
<name>A0AA92WL92_9BACT</name>
<dbReference type="Proteomes" id="UP000283672">
    <property type="component" value="Unassembled WGS sequence"/>
</dbReference>
<proteinExistence type="predicted"/>
<evidence type="ECO:0000313" key="1">
    <source>
        <dbReference type="EMBL" id="RHL35404.1"/>
    </source>
</evidence>
<protein>
    <submittedName>
        <fullName evidence="1">Uncharacterized protein</fullName>
    </submittedName>
</protein>
<reference evidence="1 2" key="1">
    <citation type="submission" date="2018-08" db="EMBL/GenBank/DDBJ databases">
        <title>A genome reference for cultivated species of the human gut microbiota.</title>
        <authorList>
            <person name="Zou Y."/>
            <person name="Xue W."/>
            <person name="Luo G."/>
        </authorList>
    </citation>
    <scope>NUCLEOTIDE SEQUENCE [LARGE SCALE GENOMIC DNA]</scope>
    <source>
        <strain evidence="1 2">AF38-11</strain>
    </source>
</reference>
<evidence type="ECO:0000313" key="2">
    <source>
        <dbReference type="Proteomes" id="UP000283672"/>
    </source>
</evidence>
<accession>A0AA92WL92</accession>
<organism evidence="1 2">
    <name type="scientific">Segatella copri</name>
    <dbReference type="NCBI Taxonomy" id="165179"/>
    <lineage>
        <taxon>Bacteria</taxon>
        <taxon>Pseudomonadati</taxon>
        <taxon>Bacteroidota</taxon>
        <taxon>Bacteroidia</taxon>
        <taxon>Bacteroidales</taxon>
        <taxon>Prevotellaceae</taxon>
        <taxon>Segatella</taxon>
    </lineage>
</organism>
<dbReference type="EMBL" id="QROP01000034">
    <property type="protein sequence ID" value="RHL35404.1"/>
    <property type="molecule type" value="Genomic_DNA"/>
</dbReference>
<comment type="caution">
    <text evidence="1">The sequence shown here is derived from an EMBL/GenBank/DDBJ whole genome shotgun (WGS) entry which is preliminary data.</text>
</comment>
<dbReference type="AlphaFoldDB" id="A0AA92WL92"/>
<feature type="non-terminal residue" evidence="1">
    <location>
        <position position="1"/>
    </location>
</feature>